<keyword evidence="3" id="KW-0804">Transcription</keyword>
<evidence type="ECO:0000256" key="2">
    <source>
        <dbReference type="ARBA" id="ARBA00023125"/>
    </source>
</evidence>
<dbReference type="Gene3D" id="1.10.260.40">
    <property type="entry name" value="lambda repressor-like DNA-binding domains"/>
    <property type="match status" value="1"/>
</dbReference>
<name>A0A4V3W8F9_9FLAO</name>
<dbReference type="InterPro" id="IPR015927">
    <property type="entry name" value="Peptidase_S24_S26A/B/C"/>
</dbReference>
<dbReference type="Proteomes" id="UP000307507">
    <property type="component" value="Unassembled WGS sequence"/>
</dbReference>
<comment type="caution">
    <text evidence="5">The sequence shown here is derived from an EMBL/GenBank/DDBJ whole genome shotgun (WGS) entry which is preliminary data.</text>
</comment>
<dbReference type="OrthoDB" id="796548at2"/>
<dbReference type="EMBL" id="SSNZ01000002">
    <property type="protein sequence ID" value="THF51090.1"/>
    <property type="molecule type" value="Genomic_DNA"/>
</dbReference>
<evidence type="ECO:0000313" key="5">
    <source>
        <dbReference type="EMBL" id="THF51090.1"/>
    </source>
</evidence>
<protein>
    <submittedName>
        <fullName evidence="5">LexA family transcriptional regulator</fullName>
    </submittedName>
</protein>
<dbReference type="Pfam" id="PF00717">
    <property type="entry name" value="Peptidase_S24"/>
    <property type="match status" value="1"/>
</dbReference>
<evidence type="ECO:0000256" key="3">
    <source>
        <dbReference type="ARBA" id="ARBA00023163"/>
    </source>
</evidence>
<evidence type="ECO:0000313" key="6">
    <source>
        <dbReference type="Proteomes" id="UP000307507"/>
    </source>
</evidence>
<dbReference type="InterPro" id="IPR039418">
    <property type="entry name" value="LexA-like"/>
</dbReference>
<keyword evidence="6" id="KW-1185">Reference proteome</keyword>
<dbReference type="PANTHER" id="PTHR40661:SF1">
    <property type="entry name" value="HTH CRO_C1-TYPE DOMAIN-CONTAINING PROTEIN"/>
    <property type="match status" value="1"/>
</dbReference>
<evidence type="ECO:0000259" key="4">
    <source>
        <dbReference type="Pfam" id="PF00717"/>
    </source>
</evidence>
<dbReference type="RefSeq" id="WP_136402078.1">
    <property type="nucleotide sequence ID" value="NZ_SSNZ01000002.1"/>
</dbReference>
<dbReference type="CDD" id="cd06529">
    <property type="entry name" value="S24_LexA-like"/>
    <property type="match status" value="1"/>
</dbReference>
<dbReference type="InterPro" id="IPR010982">
    <property type="entry name" value="Lambda_DNA-bd_dom_sf"/>
</dbReference>
<keyword evidence="2" id="KW-0238">DNA-binding</keyword>
<organism evidence="5 6">
    <name type="scientific">Flavobacterium supellecticarium</name>
    <dbReference type="NCBI Taxonomy" id="2565924"/>
    <lineage>
        <taxon>Bacteria</taxon>
        <taxon>Pseudomonadati</taxon>
        <taxon>Bacteroidota</taxon>
        <taxon>Flavobacteriia</taxon>
        <taxon>Flavobacteriales</taxon>
        <taxon>Flavobacteriaceae</taxon>
        <taxon>Flavobacterium</taxon>
    </lineage>
</organism>
<dbReference type="AlphaFoldDB" id="A0A4V3W8F9"/>
<reference evidence="5 6" key="1">
    <citation type="submission" date="2019-04" db="EMBL/GenBank/DDBJ databases">
        <title>Flavobacterium sp. nov. isolated from construction timber.</title>
        <authorList>
            <person name="Lin S.-Y."/>
            <person name="Chang C.-T."/>
            <person name="Young C.-C."/>
        </authorList>
    </citation>
    <scope>NUCLEOTIDE SEQUENCE [LARGE SCALE GENOMIC DNA]</scope>
    <source>
        <strain evidence="5 6">CC-CTC003</strain>
    </source>
</reference>
<dbReference type="Gene3D" id="2.10.109.10">
    <property type="entry name" value="Umud Fragment, subunit A"/>
    <property type="match status" value="1"/>
</dbReference>
<accession>A0A4V3W8F9</accession>
<feature type="domain" description="Peptidase S24/S26A/S26B/S26C" evidence="4">
    <location>
        <begin position="144"/>
        <end position="229"/>
    </location>
</feature>
<keyword evidence="1" id="KW-0805">Transcription regulation</keyword>
<dbReference type="GO" id="GO:0003677">
    <property type="term" value="F:DNA binding"/>
    <property type="evidence" value="ECO:0007669"/>
    <property type="project" value="UniProtKB-KW"/>
</dbReference>
<dbReference type="SUPFAM" id="SSF51306">
    <property type="entry name" value="LexA/Signal peptidase"/>
    <property type="match status" value="1"/>
</dbReference>
<sequence>MKPIERVKEIIRYYGLSISAFEKKIHMSNNSIQTAIKRTASMKDETLIHILTTFPDISPEWLLLGNGKMFRKDNVYKNTNSNSAANENRDNYPKVENNIDFDCVSFKNTALIPLITETAFSKIKYKALITIDHVLEKYHVPTFKDVDFLVSVKGNSMNPKYNSGDLVACKRVPMDSFLQWNHIYIISTTQGLLIRRVLEGKDEDHILIVSENPEFLPFQLHRKEINAIAIATGVIHTE</sequence>
<dbReference type="InterPro" id="IPR036286">
    <property type="entry name" value="LexA/Signal_pep-like_sf"/>
</dbReference>
<proteinExistence type="predicted"/>
<gene>
    <name evidence="5" type="ORF">E6C50_04740</name>
</gene>
<evidence type="ECO:0000256" key="1">
    <source>
        <dbReference type="ARBA" id="ARBA00023015"/>
    </source>
</evidence>
<dbReference type="PANTHER" id="PTHR40661">
    <property type="match status" value="1"/>
</dbReference>